<keyword evidence="1" id="KW-0812">Transmembrane</keyword>
<keyword evidence="1" id="KW-1133">Transmembrane helix</keyword>
<dbReference type="EMBL" id="JAGFNP010000003">
    <property type="protein sequence ID" value="MBO3732758.1"/>
    <property type="molecule type" value="Genomic_DNA"/>
</dbReference>
<gene>
    <name evidence="2" type="ORF">J5V16_07975</name>
</gene>
<dbReference type="Proteomes" id="UP000681341">
    <property type="component" value="Unassembled WGS sequence"/>
</dbReference>
<feature type="transmembrane region" description="Helical" evidence="1">
    <location>
        <begin position="44"/>
        <end position="67"/>
    </location>
</feature>
<accession>A0ABS3U1V5</accession>
<feature type="transmembrane region" description="Helical" evidence="1">
    <location>
        <begin position="79"/>
        <end position="96"/>
    </location>
</feature>
<evidence type="ECO:0000313" key="2">
    <source>
        <dbReference type="EMBL" id="MBO3732758.1"/>
    </source>
</evidence>
<keyword evidence="3" id="KW-1185">Reference proteome</keyword>
<sequence>MDLTTAISTVNGTADLLALVPNPAPVDPTGGSEGVSFLISSAKYIVLIICGIIGVVAGALIAIGGASKRPDTADLGKKALLCSFVGIVVAGVWIVVTNTTWSFVA</sequence>
<reference evidence="2 3" key="1">
    <citation type="submission" date="2021-03" db="EMBL/GenBank/DDBJ databases">
        <title>Glycomyces sp. nov., a novel actinomycete isolated from soil.</title>
        <authorList>
            <person name="Yang X."/>
            <person name="Xu X."/>
        </authorList>
    </citation>
    <scope>NUCLEOTIDE SEQUENCE [LARGE SCALE GENOMIC DNA]</scope>
    <source>
        <strain evidence="2 3">NEAU-S30</strain>
    </source>
</reference>
<organism evidence="2 3">
    <name type="scientific">Glycomyces niveus</name>
    <dbReference type="NCBI Taxonomy" id="2820287"/>
    <lineage>
        <taxon>Bacteria</taxon>
        <taxon>Bacillati</taxon>
        <taxon>Actinomycetota</taxon>
        <taxon>Actinomycetes</taxon>
        <taxon>Glycomycetales</taxon>
        <taxon>Glycomycetaceae</taxon>
        <taxon>Glycomyces</taxon>
    </lineage>
</organism>
<evidence type="ECO:0000256" key="1">
    <source>
        <dbReference type="SAM" id="Phobius"/>
    </source>
</evidence>
<evidence type="ECO:0000313" key="3">
    <source>
        <dbReference type="Proteomes" id="UP000681341"/>
    </source>
</evidence>
<comment type="caution">
    <text evidence="2">The sequence shown here is derived from an EMBL/GenBank/DDBJ whole genome shotgun (WGS) entry which is preliminary data.</text>
</comment>
<keyword evidence="1" id="KW-0472">Membrane</keyword>
<protein>
    <recommendedName>
        <fullName evidence="4">Integral membrane protein</fullName>
    </recommendedName>
</protein>
<dbReference type="RefSeq" id="WP_208495537.1">
    <property type="nucleotide sequence ID" value="NZ_JAGFNP010000003.1"/>
</dbReference>
<name>A0ABS3U1V5_9ACTN</name>
<proteinExistence type="predicted"/>
<evidence type="ECO:0008006" key="4">
    <source>
        <dbReference type="Google" id="ProtNLM"/>
    </source>
</evidence>